<keyword evidence="4" id="KW-1185">Reference proteome</keyword>
<reference evidence="3" key="1">
    <citation type="journal article" date="2020" name="Stud. Mycol.">
        <title>101 Dothideomycetes genomes: a test case for predicting lifestyles and emergence of pathogens.</title>
        <authorList>
            <person name="Haridas S."/>
            <person name="Albert R."/>
            <person name="Binder M."/>
            <person name="Bloem J."/>
            <person name="Labutti K."/>
            <person name="Salamov A."/>
            <person name="Andreopoulos B."/>
            <person name="Baker S."/>
            <person name="Barry K."/>
            <person name="Bills G."/>
            <person name="Bluhm B."/>
            <person name="Cannon C."/>
            <person name="Castanera R."/>
            <person name="Culley D."/>
            <person name="Daum C."/>
            <person name="Ezra D."/>
            <person name="Gonzalez J."/>
            <person name="Henrissat B."/>
            <person name="Kuo A."/>
            <person name="Liang C."/>
            <person name="Lipzen A."/>
            <person name="Lutzoni F."/>
            <person name="Magnuson J."/>
            <person name="Mondo S."/>
            <person name="Nolan M."/>
            <person name="Ohm R."/>
            <person name="Pangilinan J."/>
            <person name="Park H.-J."/>
            <person name="Ramirez L."/>
            <person name="Alfaro M."/>
            <person name="Sun H."/>
            <person name="Tritt A."/>
            <person name="Yoshinaga Y."/>
            <person name="Zwiers L.-H."/>
            <person name="Turgeon B."/>
            <person name="Goodwin S."/>
            <person name="Spatafora J."/>
            <person name="Crous P."/>
            <person name="Grigoriev I."/>
        </authorList>
    </citation>
    <scope>NUCLEOTIDE SEQUENCE</scope>
    <source>
        <strain evidence="3">CBS 113389</strain>
    </source>
</reference>
<proteinExistence type="predicted"/>
<evidence type="ECO:0000313" key="3">
    <source>
        <dbReference type="EMBL" id="KAF2480583.1"/>
    </source>
</evidence>
<feature type="transmembrane region" description="Helical" evidence="2">
    <location>
        <begin position="105"/>
        <end position="129"/>
    </location>
</feature>
<feature type="compositionally biased region" description="Basic and acidic residues" evidence="1">
    <location>
        <begin position="49"/>
        <end position="63"/>
    </location>
</feature>
<dbReference type="AlphaFoldDB" id="A0A6A6PM90"/>
<accession>A0A6A6PM90</accession>
<dbReference type="Proteomes" id="UP000799767">
    <property type="component" value="Unassembled WGS sequence"/>
</dbReference>
<evidence type="ECO:0000256" key="1">
    <source>
        <dbReference type="SAM" id="MobiDB-lite"/>
    </source>
</evidence>
<sequence length="243" mass="25843">MSFKRVFERNINGELQRAAGSRASNDDTADTNTKHTRTKSPEDNEDYYDPTKEQDAELSEKGQKPPRFSTVFTTSNPPAPTPPRTIYPDTHAPQRKSGVFLPTPLFLLLAALLFLESTALFAYTIIGLYNNRPYGLFNLAPGSPSFPNTCTPGGVNIIMPQALPTVTVTANANDGHAFQTAGAISTLTTSTSSSTTSPSPTSTLVVTFTPKPVIATSNVFVTVAPGGETISPKGQATSTKSGK</sequence>
<gene>
    <name evidence="3" type="ORF">BDY17DRAFT_195144</name>
</gene>
<dbReference type="EMBL" id="MU001639">
    <property type="protein sequence ID" value="KAF2480583.1"/>
    <property type="molecule type" value="Genomic_DNA"/>
</dbReference>
<dbReference type="GeneID" id="54471048"/>
<dbReference type="OrthoDB" id="3942482at2759"/>
<organism evidence="3 4">
    <name type="scientific">Neohortaea acidophila</name>
    <dbReference type="NCBI Taxonomy" id="245834"/>
    <lineage>
        <taxon>Eukaryota</taxon>
        <taxon>Fungi</taxon>
        <taxon>Dikarya</taxon>
        <taxon>Ascomycota</taxon>
        <taxon>Pezizomycotina</taxon>
        <taxon>Dothideomycetes</taxon>
        <taxon>Dothideomycetidae</taxon>
        <taxon>Mycosphaerellales</taxon>
        <taxon>Teratosphaeriaceae</taxon>
        <taxon>Neohortaea</taxon>
    </lineage>
</organism>
<name>A0A6A6PM90_9PEZI</name>
<protein>
    <submittedName>
        <fullName evidence="3">Uncharacterized protein</fullName>
    </submittedName>
</protein>
<keyword evidence="2" id="KW-1133">Transmembrane helix</keyword>
<feature type="region of interest" description="Disordered" evidence="1">
    <location>
        <begin position="1"/>
        <end position="82"/>
    </location>
</feature>
<evidence type="ECO:0000256" key="2">
    <source>
        <dbReference type="SAM" id="Phobius"/>
    </source>
</evidence>
<keyword evidence="2" id="KW-0472">Membrane</keyword>
<keyword evidence="2" id="KW-0812">Transmembrane</keyword>
<dbReference type="RefSeq" id="XP_033587153.1">
    <property type="nucleotide sequence ID" value="XM_033730046.1"/>
</dbReference>
<evidence type="ECO:0000313" key="4">
    <source>
        <dbReference type="Proteomes" id="UP000799767"/>
    </source>
</evidence>